<keyword evidence="1" id="KW-1133">Transmembrane helix</keyword>
<accession>A0ABY4MKD0</accession>
<proteinExistence type="predicted"/>
<feature type="transmembrane region" description="Helical" evidence="1">
    <location>
        <begin position="12"/>
        <end position="34"/>
    </location>
</feature>
<keyword evidence="1" id="KW-0472">Membrane</keyword>
<sequence length="63" mass="6911">MKIEIEQTEGIVFAEQVPVLAALTAAVFTAGIYLRDHECPVRLIDLFAARPSGPPGRARHPNR</sequence>
<keyword evidence="1" id="KW-0812">Transmembrane</keyword>
<dbReference type="Proteomes" id="UP000830115">
    <property type="component" value="Chromosome"/>
</dbReference>
<protein>
    <submittedName>
        <fullName evidence="2">Uncharacterized protein</fullName>
    </submittedName>
</protein>
<dbReference type="RefSeq" id="WP_248868498.1">
    <property type="nucleotide sequence ID" value="NZ_CP086322.1"/>
</dbReference>
<evidence type="ECO:0000313" key="3">
    <source>
        <dbReference type="Proteomes" id="UP000830115"/>
    </source>
</evidence>
<evidence type="ECO:0000313" key="2">
    <source>
        <dbReference type="EMBL" id="UQA97528.1"/>
    </source>
</evidence>
<evidence type="ECO:0000256" key="1">
    <source>
        <dbReference type="SAM" id="Phobius"/>
    </source>
</evidence>
<reference evidence="2" key="1">
    <citation type="submission" date="2021-10" db="EMBL/GenBank/DDBJ databases">
        <title>Streptomyces nigrumlapis sp.nov.,an antimicrobial producing actinobacterium isolated from Black Gobi rocks.</title>
        <authorList>
            <person name="Wen Y."/>
            <person name="Zhang W."/>
            <person name="Liu X.G."/>
        </authorList>
    </citation>
    <scope>NUCLEOTIDE SEQUENCE</scope>
    <source>
        <strain evidence="2">ST13-2-2</strain>
    </source>
</reference>
<organism evidence="2 3">
    <name type="scientific">Streptomyces halobius</name>
    <dbReference type="NCBI Taxonomy" id="2879846"/>
    <lineage>
        <taxon>Bacteria</taxon>
        <taxon>Bacillati</taxon>
        <taxon>Actinomycetota</taxon>
        <taxon>Actinomycetes</taxon>
        <taxon>Kitasatosporales</taxon>
        <taxon>Streptomycetaceae</taxon>
        <taxon>Streptomyces</taxon>
    </lineage>
</organism>
<dbReference type="EMBL" id="CP086322">
    <property type="protein sequence ID" value="UQA97528.1"/>
    <property type="molecule type" value="Genomic_DNA"/>
</dbReference>
<gene>
    <name evidence="2" type="ORF">K9S39_41805</name>
</gene>
<name>A0ABY4MKD0_9ACTN</name>
<keyword evidence="3" id="KW-1185">Reference proteome</keyword>